<evidence type="ECO:0000256" key="2">
    <source>
        <dbReference type="ARBA" id="ARBA00022516"/>
    </source>
</evidence>
<accession>A0A7H9CFC5</accession>
<dbReference type="SMART" id="SM01207">
    <property type="entry name" value="G3P_acyltransf"/>
    <property type="match status" value="1"/>
</dbReference>
<organism evidence="11 12">
    <name type="scientific">Candidatus Campylobacter infans</name>
    <dbReference type="NCBI Taxonomy" id="2561898"/>
    <lineage>
        <taxon>Bacteria</taxon>
        <taxon>Pseudomonadati</taxon>
        <taxon>Campylobacterota</taxon>
        <taxon>Epsilonproteobacteria</taxon>
        <taxon>Campylobacterales</taxon>
        <taxon>Campylobacteraceae</taxon>
        <taxon>Campylobacter</taxon>
    </lineage>
</organism>
<keyword evidence="12" id="KW-1185">Reference proteome</keyword>
<keyword evidence="8 10" id="KW-0594">Phospholipid biosynthesis</keyword>
<keyword evidence="3 10" id="KW-0808">Transferase</keyword>
<keyword evidence="1 10" id="KW-1003">Cell membrane</keyword>
<keyword evidence="7 10" id="KW-0472">Membrane</keyword>
<dbReference type="Pfam" id="PF02660">
    <property type="entry name" value="G3P_acyltransf"/>
    <property type="match status" value="1"/>
</dbReference>
<evidence type="ECO:0000256" key="9">
    <source>
        <dbReference type="ARBA" id="ARBA00023264"/>
    </source>
</evidence>
<evidence type="ECO:0000256" key="7">
    <source>
        <dbReference type="ARBA" id="ARBA00023136"/>
    </source>
</evidence>
<dbReference type="GO" id="GO:0043772">
    <property type="term" value="F:acyl-phosphate glycerol-3-phosphate acyltransferase activity"/>
    <property type="evidence" value="ECO:0007669"/>
    <property type="project" value="UniProtKB-UniRule"/>
</dbReference>
<dbReference type="GO" id="GO:0005886">
    <property type="term" value="C:plasma membrane"/>
    <property type="evidence" value="ECO:0007669"/>
    <property type="project" value="UniProtKB-SubCell"/>
</dbReference>
<keyword evidence="4 10" id="KW-0812">Transmembrane</keyword>
<keyword evidence="9 10" id="KW-1208">Phospholipid metabolism</keyword>
<comment type="pathway">
    <text evidence="10">Lipid metabolism; phospholipid metabolism.</text>
</comment>
<evidence type="ECO:0000256" key="3">
    <source>
        <dbReference type="ARBA" id="ARBA00022679"/>
    </source>
</evidence>
<dbReference type="Proteomes" id="UP000509414">
    <property type="component" value="Chromosome"/>
</dbReference>
<gene>
    <name evidence="10 11" type="primary">plsY</name>
    <name evidence="11" type="ORF">CINF_0099</name>
</gene>
<dbReference type="UniPathway" id="UPA00085"/>
<dbReference type="PANTHER" id="PTHR30309">
    <property type="entry name" value="INNER MEMBRANE PROTEIN YGIH"/>
    <property type="match status" value="1"/>
</dbReference>
<evidence type="ECO:0000313" key="11">
    <source>
        <dbReference type="EMBL" id="QLI04652.1"/>
    </source>
</evidence>
<dbReference type="RefSeq" id="WP_179975342.1">
    <property type="nucleotide sequence ID" value="NZ_CP049075.1"/>
</dbReference>
<dbReference type="HAMAP" id="MF_01043">
    <property type="entry name" value="PlsY"/>
    <property type="match status" value="1"/>
</dbReference>
<sequence>MNENILLYLIAYLLGAIPFGLLLAKGFGGVDIRAAGSKSIGATNVLRVLKEQNPHKARILAIITLACDALKAFLPLIIAKYAINADYNVLWAMGVLAVIGHCYSPYLGFNGGKGVATGAGVMAFFLPVELICALIAWYLTGKIFKISSLASLCALIVFLASSFILHYDLEPINTHAPIFIICFIILAKHSTNIARLISGAEKKVI</sequence>
<evidence type="ECO:0000256" key="10">
    <source>
        <dbReference type="HAMAP-Rule" id="MF_01043"/>
    </source>
</evidence>
<keyword evidence="11" id="KW-0012">Acyltransferase</keyword>
<evidence type="ECO:0000256" key="6">
    <source>
        <dbReference type="ARBA" id="ARBA00023098"/>
    </source>
</evidence>
<name>A0A7H9CFC5_9BACT</name>
<evidence type="ECO:0000256" key="1">
    <source>
        <dbReference type="ARBA" id="ARBA00022475"/>
    </source>
</evidence>
<protein>
    <recommendedName>
        <fullName evidence="10">Glycerol-3-phosphate acyltransferase</fullName>
    </recommendedName>
    <alternativeName>
        <fullName evidence="10">Acyl-PO4 G3P acyltransferase</fullName>
    </alternativeName>
    <alternativeName>
        <fullName evidence="10">Acyl-phosphate--glycerol-3-phosphate acyltransferase</fullName>
    </alternativeName>
    <alternativeName>
        <fullName evidence="10">G3P acyltransferase</fullName>
        <shortName evidence="10">GPAT</shortName>
        <ecNumber evidence="10">2.3.1.275</ecNumber>
    </alternativeName>
    <alternativeName>
        <fullName evidence="10">Lysophosphatidic acid synthase</fullName>
        <shortName evidence="10">LPA synthase</shortName>
    </alternativeName>
</protein>
<feature type="transmembrane region" description="Helical" evidence="10">
    <location>
        <begin position="146"/>
        <end position="165"/>
    </location>
</feature>
<comment type="function">
    <text evidence="10">Catalyzes the transfer of an acyl group from acyl-phosphate (acyl-PO(4)) to glycerol-3-phosphate (G3P) to form lysophosphatidic acid (LPA). This enzyme utilizes acyl-phosphate as fatty acyl donor, but not acyl-CoA or acyl-ACP.</text>
</comment>
<comment type="subunit">
    <text evidence="10">Probably interacts with PlsX.</text>
</comment>
<keyword evidence="2 10" id="KW-0444">Lipid biosynthesis</keyword>
<dbReference type="KEGG" id="cinf:CINF_0099"/>
<feature type="transmembrane region" description="Helical" evidence="10">
    <location>
        <begin position="59"/>
        <end position="83"/>
    </location>
</feature>
<dbReference type="GO" id="GO:0008654">
    <property type="term" value="P:phospholipid biosynthetic process"/>
    <property type="evidence" value="ECO:0007669"/>
    <property type="project" value="UniProtKB-UniRule"/>
</dbReference>
<keyword evidence="6 10" id="KW-0443">Lipid metabolism</keyword>
<dbReference type="EMBL" id="CP049075">
    <property type="protein sequence ID" value="QLI04652.1"/>
    <property type="molecule type" value="Genomic_DNA"/>
</dbReference>
<evidence type="ECO:0000256" key="4">
    <source>
        <dbReference type="ARBA" id="ARBA00022692"/>
    </source>
</evidence>
<evidence type="ECO:0000256" key="5">
    <source>
        <dbReference type="ARBA" id="ARBA00022989"/>
    </source>
</evidence>
<proteinExistence type="inferred from homology"/>
<feature type="transmembrane region" description="Helical" evidence="10">
    <location>
        <begin position="89"/>
        <end position="109"/>
    </location>
</feature>
<feature type="transmembrane region" description="Helical" evidence="10">
    <location>
        <begin position="6"/>
        <end position="24"/>
    </location>
</feature>
<feature type="transmembrane region" description="Helical" evidence="10">
    <location>
        <begin position="121"/>
        <end position="140"/>
    </location>
</feature>
<dbReference type="AlphaFoldDB" id="A0A7H9CFC5"/>
<keyword evidence="5 10" id="KW-1133">Transmembrane helix</keyword>
<evidence type="ECO:0000256" key="8">
    <source>
        <dbReference type="ARBA" id="ARBA00023209"/>
    </source>
</evidence>
<dbReference type="PANTHER" id="PTHR30309:SF0">
    <property type="entry name" value="GLYCEROL-3-PHOSPHATE ACYLTRANSFERASE-RELATED"/>
    <property type="match status" value="1"/>
</dbReference>
<dbReference type="EC" id="2.3.1.275" evidence="10"/>
<evidence type="ECO:0000313" key="12">
    <source>
        <dbReference type="Proteomes" id="UP000509414"/>
    </source>
</evidence>
<comment type="similarity">
    <text evidence="10">Belongs to the PlsY family.</text>
</comment>
<dbReference type="NCBIfam" id="TIGR00023">
    <property type="entry name" value="glycerol-3-phosphate 1-O-acyltransferase PlsY"/>
    <property type="match status" value="1"/>
</dbReference>
<comment type="subcellular location">
    <subcellularLocation>
        <location evidence="10">Cell membrane</location>
        <topology evidence="10">Multi-pass membrane protein</topology>
    </subcellularLocation>
</comment>
<dbReference type="InterPro" id="IPR003811">
    <property type="entry name" value="G3P_acylTferase_PlsY"/>
</dbReference>
<reference evidence="11 12" key="1">
    <citation type="submission" date="2020-02" db="EMBL/GenBank/DDBJ databases">
        <title>Complete genome sequence of the novel Campylobacter species Candidatus Campylobacter infans.</title>
        <authorList>
            <person name="Duim B."/>
            <person name="Zomer A."/>
            <person name="van der Graaf L."/>
            <person name="Wagenaar J."/>
        </authorList>
    </citation>
    <scope>NUCLEOTIDE SEQUENCE [LARGE SCALE GENOMIC DNA]</scope>
    <source>
        <strain evidence="11 12">19S00001</strain>
    </source>
</reference>
<comment type="catalytic activity">
    <reaction evidence="10">
        <text>an acyl phosphate + sn-glycerol 3-phosphate = a 1-acyl-sn-glycero-3-phosphate + phosphate</text>
        <dbReference type="Rhea" id="RHEA:34075"/>
        <dbReference type="ChEBI" id="CHEBI:43474"/>
        <dbReference type="ChEBI" id="CHEBI:57597"/>
        <dbReference type="ChEBI" id="CHEBI:57970"/>
        <dbReference type="ChEBI" id="CHEBI:59918"/>
        <dbReference type="EC" id="2.3.1.275"/>
    </reaction>
</comment>